<dbReference type="Proteomes" id="UP000708208">
    <property type="component" value="Unassembled WGS sequence"/>
</dbReference>
<evidence type="ECO:0000313" key="1">
    <source>
        <dbReference type="EMBL" id="CAG7828884.1"/>
    </source>
</evidence>
<gene>
    <name evidence="1" type="ORF">AFUS01_LOCUS38781</name>
</gene>
<feature type="non-terminal residue" evidence="1">
    <location>
        <position position="1"/>
    </location>
</feature>
<dbReference type="EMBL" id="CAJVCH010549303">
    <property type="protein sequence ID" value="CAG7828884.1"/>
    <property type="molecule type" value="Genomic_DNA"/>
</dbReference>
<reference evidence="1" key="1">
    <citation type="submission" date="2021-06" db="EMBL/GenBank/DDBJ databases">
        <authorList>
            <person name="Hodson N. C."/>
            <person name="Mongue J. A."/>
            <person name="Jaron S. K."/>
        </authorList>
    </citation>
    <scope>NUCLEOTIDE SEQUENCE</scope>
</reference>
<keyword evidence="2" id="KW-1185">Reference proteome</keyword>
<comment type="caution">
    <text evidence="1">The sequence shown here is derived from an EMBL/GenBank/DDBJ whole genome shotgun (WGS) entry which is preliminary data.</text>
</comment>
<protein>
    <submittedName>
        <fullName evidence="1">Uncharacterized protein</fullName>
    </submittedName>
</protein>
<name>A0A8J2PPQ4_9HEXA</name>
<accession>A0A8J2PPQ4</accession>
<dbReference type="OrthoDB" id="432281at2759"/>
<evidence type="ECO:0000313" key="2">
    <source>
        <dbReference type="Proteomes" id="UP000708208"/>
    </source>
</evidence>
<organism evidence="1 2">
    <name type="scientific">Allacma fusca</name>
    <dbReference type="NCBI Taxonomy" id="39272"/>
    <lineage>
        <taxon>Eukaryota</taxon>
        <taxon>Metazoa</taxon>
        <taxon>Ecdysozoa</taxon>
        <taxon>Arthropoda</taxon>
        <taxon>Hexapoda</taxon>
        <taxon>Collembola</taxon>
        <taxon>Symphypleona</taxon>
        <taxon>Sminthuridae</taxon>
        <taxon>Allacma</taxon>
    </lineage>
</organism>
<dbReference type="AlphaFoldDB" id="A0A8J2PPQ4"/>
<proteinExistence type="predicted"/>
<sequence length="83" mass="8902">MIGKKTLGQPVSRSSTMAVSSNNVYVHSSPPKAISGQGIAIRQWVRAGDLEKLEQVILDGQGARLLGLIDTTAEPKVKVFLRS</sequence>